<protein>
    <recommendedName>
        <fullName evidence="4">HTH araC/xylS-type domain-containing protein</fullName>
    </recommendedName>
</protein>
<dbReference type="InterPro" id="IPR003313">
    <property type="entry name" value="AraC-bd"/>
</dbReference>
<evidence type="ECO:0000256" key="2">
    <source>
        <dbReference type="ARBA" id="ARBA00023125"/>
    </source>
</evidence>
<dbReference type="Pfam" id="PF02311">
    <property type="entry name" value="AraC_binding"/>
    <property type="match status" value="1"/>
</dbReference>
<feature type="domain" description="HTH araC/xylS-type" evidence="4">
    <location>
        <begin position="178"/>
        <end position="276"/>
    </location>
</feature>
<dbReference type="GO" id="GO:0043565">
    <property type="term" value="F:sequence-specific DNA binding"/>
    <property type="evidence" value="ECO:0007669"/>
    <property type="project" value="InterPro"/>
</dbReference>
<dbReference type="InterPro" id="IPR018060">
    <property type="entry name" value="HTH_AraC"/>
</dbReference>
<dbReference type="Gene3D" id="2.60.120.10">
    <property type="entry name" value="Jelly Rolls"/>
    <property type="match status" value="1"/>
</dbReference>
<keyword evidence="3" id="KW-0804">Transcription</keyword>
<dbReference type="PROSITE" id="PS01124">
    <property type="entry name" value="HTH_ARAC_FAMILY_2"/>
    <property type="match status" value="1"/>
</dbReference>
<dbReference type="InterPro" id="IPR037923">
    <property type="entry name" value="HTH-like"/>
</dbReference>
<dbReference type="AlphaFoldDB" id="A0A329MFL5"/>
<dbReference type="SMART" id="SM00342">
    <property type="entry name" value="HTH_ARAC"/>
    <property type="match status" value="1"/>
</dbReference>
<gene>
    <name evidence="5" type="ORF">DQG23_23565</name>
</gene>
<evidence type="ECO:0000256" key="3">
    <source>
        <dbReference type="ARBA" id="ARBA00023163"/>
    </source>
</evidence>
<dbReference type="GO" id="GO:0003700">
    <property type="term" value="F:DNA-binding transcription factor activity"/>
    <property type="evidence" value="ECO:0007669"/>
    <property type="project" value="InterPro"/>
</dbReference>
<dbReference type="Gene3D" id="1.10.10.60">
    <property type="entry name" value="Homeodomain-like"/>
    <property type="match status" value="2"/>
</dbReference>
<comment type="caution">
    <text evidence="5">The sequence shown here is derived from an EMBL/GenBank/DDBJ whole genome shotgun (WGS) entry which is preliminary data.</text>
</comment>
<name>A0A329MFL5_9BACL</name>
<dbReference type="InterPro" id="IPR020449">
    <property type="entry name" value="Tscrpt_reg_AraC-type_HTH"/>
</dbReference>
<sequence>MSDQGLLQAIRLNFLYAEKYVFPKTWSYYETAIPYSMIRFIQKGKATFVIDETAYQLEENDIVYIPQGSKLVCEAQTDDFTFISIRFTAAVPLRDREVWSEILGFDTKVSCDDPQVNDYFQCIVKEKNAASKGKYFWLRGYLELIVGYMIDRSGAGQPERAQKPITVKADNKHDNRVQIVLDYMMNNFSKNISIEEMSAMVHISSSSLRRLFKLHTGKSPSEFLTELKMVVAARKILETDERISDIAYHVGIEDPNYFSRMFKKHFGVTPFAYRQLARD</sequence>
<reference evidence="5 6" key="1">
    <citation type="journal article" date="2009" name="Int. J. Syst. Evol. Microbiol.">
        <title>Paenibacillus contaminans sp. nov., isolated from a contaminated laboratory plate.</title>
        <authorList>
            <person name="Chou J.H."/>
            <person name="Lee J.H."/>
            <person name="Lin M.C."/>
            <person name="Chang P.S."/>
            <person name="Arun A.B."/>
            <person name="Young C.C."/>
            <person name="Chen W.M."/>
        </authorList>
    </citation>
    <scope>NUCLEOTIDE SEQUENCE [LARGE SCALE GENOMIC DNA]</scope>
    <source>
        <strain evidence="5 6">CKOBP-6</strain>
    </source>
</reference>
<dbReference type="RefSeq" id="WP_113033337.1">
    <property type="nucleotide sequence ID" value="NZ_QMFB01000015.1"/>
</dbReference>
<dbReference type="OrthoDB" id="9791615at2"/>
<keyword evidence="6" id="KW-1185">Reference proteome</keyword>
<organism evidence="5 6">
    <name type="scientific">Paenibacillus contaminans</name>
    <dbReference type="NCBI Taxonomy" id="450362"/>
    <lineage>
        <taxon>Bacteria</taxon>
        <taxon>Bacillati</taxon>
        <taxon>Bacillota</taxon>
        <taxon>Bacilli</taxon>
        <taxon>Bacillales</taxon>
        <taxon>Paenibacillaceae</taxon>
        <taxon>Paenibacillus</taxon>
    </lineage>
</organism>
<evidence type="ECO:0000313" key="5">
    <source>
        <dbReference type="EMBL" id="RAV18719.1"/>
    </source>
</evidence>
<dbReference type="InterPro" id="IPR018062">
    <property type="entry name" value="HTH_AraC-typ_CS"/>
</dbReference>
<dbReference type="Proteomes" id="UP000250369">
    <property type="component" value="Unassembled WGS sequence"/>
</dbReference>
<dbReference type="InterPro" id="IPR009057">
    <property type="entry name" value="Homeodomain-like_sf"/>
</dbReference>
<dbReference type="PANTHER" id="PTHR43280:SF28">
    <property type="entry name" value="HTH-TYPE TRANSCRIPTIONAL ACTIVATOR RHAS"/>
    <property type="match status" value="1"/>
</dbReference>
<dbReference type="Pfam" id="PF12833">
    <property type="entry name" value="HTH_18"/>
    <property type="match status" value="1"/>
</dbReference>
<evidence type="ECO:0000259" key="4">
    <source>
        <dbReference type="PROSITE" id="PS01124"/>
    </source>
</evidence>
<dbReference type="SUPFAM" id="SSF46689">
    <property type="entry name" value="Homeodomain-like"/>
    <property type="match status" value="2"/>
</dbReference>
<dbReference type="PANTHER" id="PTHR43280">
    <property type="entry name" value="ARAC-FAMILY TRANSCRIPTIONAL REGULATOR"/>
    <property type="match status" value="1"/>
</dbReference>
<dbReference type="SUPFAM" id="SSF51215">
    <property type="entry name" value="Regulatory protein AraC"/>
    <property type="match status" value="1"/>
</dbReference>
<evidence type="ECO:0000313" key="6">
    <source>
        <dbReference type="Proteomes" id="UP000250369"/>
    </source>
</evidence>
<keyword evidence="2" id="KW-0238">DNA-binding</keyword>
<keyword evidence="1" id="KW-0805">Transcription regulation</keyword>
<dbReference type="PRINTS" id="PR00032">
    <property type="entry name" value="HTHARAC"/>
</dbReference>
<dbReference type="EMBL" id="QMFB01000015">
    <property type="protein sequence ID" value="RAV18719.1"/>
    <property type="molecule type" value="Genomic_DNA"/>
</dbReference>
<dbReference type="PROSITE" id="PS00041">
    <property type="entry name" value="HTH_ARAC_FAMILY_1"/>
    <property type="match status" value="1"/>
</dbReference>
<dbReference type="InterPro" id="IPR014710">
    <property type="entry name" value="RmlC-like_jellyroll"/>
</dbReference>
<proteinExistence type="predicted"/>
<evidence type="ECO:0000256" key="1">
    <source>
        <dbReference type="ARBA" id="ARBA00023015"/>
    </source>
</evidence>
<accession>A0A329MFL5</accession>